<evidence type="ECO:0000313" key="2">
    <source>
        <dbReference type="EMBL" id="WFD14814.1"/>
    </source>
</evidence>
<gene>
    <name evidence="2" type="ORF">MARU1_000820</name>
</gene>
<dbReference type="InterPro" id="IPR036322">
    <property type="entry name" value="WD40_repeat_dom_sf"/>
</dbReference>
<dbReference type="EMBL" id="CP119917">
    <property type="protein sequence ID" value="WFD14814.1"/>
    <property type="molecule type" value="Genomic_DNA"/>
</dbReference>
<protein>
    <recommendedName>
        <fullName evidence="4">Transcription factor IIIC 90kDa subunit N-terminal domain-containing protein</fullName>
    </recommendedName>
</protein>
<accession>A0AAJ6CJ53</accession>
<feature type="region of interest" description="Disordered" evidence="1">
    <location>
        <begin position="57"/>
        <end position="78"/>
    </location>
</feature>
<name>A0AAJ6CJ53_9BASI</name>
<organism evidence="2 3">
    <name type="scientific">Malassezia arunalokei</name>
    <dbReference type="NCBI Taxonomy" id="1514897"/>
    <lineage>
        <taxon>Eukaryota</taxon>
        <taxon>Fungi</taxon>
        <taxon>Dikarya</taxon>
        <taxon>Basidiomycota</taxon>
        <taxon>Ustilaginomycotina</taxon>
        <taxon>Malasseziomycetes</taxon>
        <taxon>Malasseziales</taxon>
        <taxon>Malasseziaceae</taxon>
        <taxon>Malassezia</taxon>
    </lineage>
</organism>
<reference evidence="2 3" key="1">
    <citation type="submission" date="2023-03" db="EMBL/GenBank/DDBJ databases">
        <title>Mating type loci evolution in Malassezia.</title>
        <authorList>
            <person name="Coelho M.A."/>
        </authorList>
    </citation>
    <scope>NUCLEOTIDE SEQUENCE [LARGE SCALE GENOMIC DNA]</scope>
    <source>
        <strain evidence="2 3">CBS 13387</strain>
    </source>
</reference>
<sequence>MPCLVASQTLATGRACAPSACLQWSDDGQVVVVTKEALHILTPRVGAALEHEVLDAPRESERPGANAPDPVHEDPTASVVPSMVLGGHAWYAAAWSPSSAARSCLLATIDTRRVVRLYAGPTCLGDLEMPRLRDDDMVQQCTCLAWQPHAAEPAWLLIGTRSGHVVLFRVQDTWDYVAHSVVPGCVRAISWGTHVVVHAGEHLVQLRMPDMSVVATHRVGAAHVSGLVQLRGRWLWATPHACWAWDKDGPVRSADTHASHAAGHDATRLILSDGTGWDGDSLEPCAPPRLWGYATDTSGWCAMLQEAEEDAPWRYVITHKLAFTLHMPPTPPPVPTDGVPASAWRAWALWRQERGKDACEALWTELQARTTELDARVDALLTTRPAASAWLEALRHAHRWAWWVHITSADEAAAHGLQGLPWTVTWLGGVCRAAALLESDAKDAAYARRVAAALFCMAQQAGDRERTSLEHYSQRLLPHDTYADWARAGMPRMRRVDGV</sequence>
<keyword evidence="3" id="KW-1185">Reference proteome</keyword>
<dbReference type="Proteomes" id="UP001217582">
    <property type="component" value="Chromosome 2"/>
</dbReference>
<dbReference type="AlphaFoldDB" id="A0AAJ6CJ53"/>
<dbReference type="SUPFAM" id="SSF50978">
    <property type="entry name" value="WD40 repeat-like"/>
    <property type="match status" value="1"/>
</dbReference>
<evidence type="ECO:0000313" key="3">
    <source>
        <dbReference type="Proteomes" id="UP001217582"/>
    </source>
</evidence>
<evidence type="ECO:0000256" key="1">
    <source>
        <dbReference type="SAM" id="MobiDB-lite"/>
    </source>
</evidence>
<evidence type="ECO:0008006" key="4">
    <source>
        <dbReference type="Google" id="ProtNLM"/>
    </source>
</evidence>
<proteinExistence type="predicted"/>